<evidence type="ECO:0000313" key="1">
    <source>
        <dbReference type="EMBL" id="SMG49793.1"/>
    </source>
</evidence>
<gene>
    <name evidence="1" type="ORF">SAMN05660862_3703</name>
</gene>
<evidence type="ECO:0000313" key="2">
    <source>
        <dbReference type="Proteomes" id="UP000192980"/>
    </source>
</evidence>
<dbReference type="Proteomes" id="UP000192980">
    <property type="component" value="Unassembled WGS sequence"/>
</dbReference>
<dbReference type="RefSeq" id="WP_085474385.1">
    <property type="nucleotide sequence ID" value="NZ_CP038029.1"/>
</dbReference>
<organism evidence="1 2">
    <name type="scientific">Sphingobacterium psychroaquaticum</name>
    <dbReference type="NCBI Taxonomy" id="561061"/>
    <lineage>
        <taxon>Bacteria</taxon>
        <taxon>Pseudomonadati</taxon>
        <taxon>Bacteroidota</taxon>
        <taxon>Sphingobacteriia</taxon>
        <taxon>Sphingobacteriales</taxon>
        <taxon>Sphingobacteriaceae</taxon>
        <taxon>Sphingobacterium</taxon>
    </lineage>
</organism>
<proteinExistence type="predicted"/>
<keyword evidence="2" id="KW-1185">Reference proteome</keyword>
<sequence length="78" mass="9101">MKLTPLNIALAVVIAWFVTEWGNDQFEFAVWRFILFIVFLLVTDIVFRLLVKDMQKLWMGEIGFILVTGILAVLIRIM</sequence>
<name>A0A1X7L8R3_9SPHI</name>
<dbReference type="OrthoDB" id="711121at2"/>
<protein>
    <submittedName>
        <fullName evidence="1">Uncharacterized protein</fullName>
    </submittedName>
</protein>
<dbReference type="AlphaFoldDB" id="A0A1X7L8R3"/>
<accession>A0A1X7L8R3</accession>
<dbReference type="STRING" id="561061.SAMN05660862_3703"/>
<dbReference type="EMBL" id="FXAU01000008">
    <property type="protein sequence ID" value="SMG49793.1"/>
    <property type="molecule type" value="Genomic_DNA"/>
</dbReference>
<reference evidence="1 2" key="1">
    <citation type="submission" date="2017-04" db="EMBL/GenBank/DDBJ databases">
        <authorList>
            <person name="Afonso C.L."/>
            <person name="Miller P.J."/>
            <person name="Scott M.A."/>
            <person name="Spackman E."/>
            <person name="Goraichik I."/>
            <person name="Dimitrov K.M."/>
            <person name="Suarez D.L."/>
            <person name="Swayne D.E."/>
        </authorList>
    </citation>
    <scope>NUCLEOTIDE SEQUENCE [LARGE SCALE GENOMIC DNA]</scope>
    <source>
        <strain evidence="1 2">DSM 22418</strain>
    </source>
</reference>